<dbReference type="EMBL" id="JANBPU010000024">
    <property type="protein sequence ID" value="KAJ1919627.1"/>
    <property type="molecule type" value="Genomic_DNA"/>
</dbReference>
<feature type="compositionally biased region" description="Basic residues" evidence="1">
    <location>
        <begin position="170"/>
        <end position="183"/>
    </location>
</feature>
<evidence type="ECO:0000313" key="2">
    <source>
        <dbReference type="EMBL" id="KAJ1919627.1"/>
    </source>
</evidence>
<gene>
    <name evidence="2" type="ORF">H4219_001876</name>
</gene>
<feature type="compositionally biased region" description="Low complexity" evidence="1">
    <location>
        <begin position="145"/>
        <end position="156"/>
    </location>
</feature>
<feature type="region of interest" description="Disordered" evidence="1">
    <location>
        <begin position="1"/>
        <end position="79"/>
    </location>
</feature>
<keyword evidence="3" id="KW-1185">Reference proteome</keyword>
<protein>
    <submittedName>
        <fullName evidence="2">Uncharacterized protein</fullName>
    </submittedName>
</protein>
<name>A0A9W8DVI9_9FUNG</name>
<feature type="compositionally biased region" description="Pro residues" evidence="1">
    <location>
        <begin position="23"/>
        <end position="34"/>
    </location>
</feature>
<feature type="compositionally biased region" description="Polar residues" evidence="1">
    <location>
        <begin position="119"/>
        <end position="134"/>
    </location>
</feature>
<evidence type="ECO:0000256" key="1">
    <source>
        <dbReference type="SAM" id="MobiDB-lite"/>
    </source>
</evidence>
<evidence type="ECO:0000313" key="3">
    <source>
        <dbReference type="Proteomes" id="UP001150538"/>
    </source>
</evidence>
<reference evidence="2" key="1">
    <citation type="submission" date="2022-07" db="EMBL/GenBank/DDBJ databases">
        <title>Phylogenomic reconstructions and comparative analyses of Kickxellomycotina fungi.</title>
        <authorList>
            <person name="Reynolds N.K."/>
            <person name="Stajich J.E."/>
            <person name="Barry K."/>
            <person name="Grigoriev I.V."/>
            <person name="Crous P."/>
            <person name="Smith M.E."/>
        </authorList>
    </citation>
    <scope>NUCLEOTIDE SEQUENCE</scope>
    <source>
        <strain evidence="2">NBRC 100468</strain>
    </source>
</reference>
<feature type="region of interest" description="Disordered" evidence="1">
    <location>
        <begin position="104"/>
        <end position="189"/>
    </location>
</feature>
<accession>A0A9W8DVI9</accession>
<dbReference type="Proteomes" id="UP001150538">
    <property type="component" value="Unassembled WGS sequence"/>
</dbReference>
<sequence length="201" mass="22126">MSGSNNNQPHNYWNTSSNSPTHTPQPPPYGPPYTAPQQQQSLYYPTQPASNLYSPSNQHHYYTDSNVKGNESASSSSAAMVERVKDKLGGSYTKYSSKVKPLVDDIFSSSKSRKNNSRPQSYDYTDSSGSNYTHSAPHDSEKKSGSMSALLSSLGKSNKDGKSNIFSSSRKSKDKKPKKKRSKSSSSGDSELFDILEEIFL</sequence>
<feature type="compositionally biased region" description="Polar residues" evidence="1">
    <location>
        <begin position="1"/>
        <end position="19"/>
    </location>
</feature>
<feature type="compositionally biased region" description="Polar residues" evidence="1">
    <location>
        <begin position="41"/>
        <end position="71"/>
    </location>
</feature>
<comment type="caution">
    <text evidence="2">The sequence shown here is derived from an EMBL/GenBank/DDBJ whole genome shotgun (WGS) entry which is preliminary data.</text>
</comment>
<organism evidence="2 3">
    <name type="scientific">Mycoemilia scoparia</name>
    <dbReference type="NCBI Taxonomy" id="417184"/>
    <lineage>
        <taxon>Eukaryota</taxon>
        <taxon>Fungi</taxon>
        <taxon>Fungi incertae sedis</taxon>
        <taxon>Zoopagomycota</taxon>
        <taxon>Kickxellomycotina</taxon>
        <taxon>Kickxellomycetes</taxon>
        <taxon>Kickxellales</taxon>
        <taxon>Kickxellaceae</taxon>
        <taxon>Mycoemilia</taxon>
    </lineage>
</organism>
<dbReference type="AlphaFoldDB" id="A0A9W8DVI9"/>
<proteinExistence type="predicted"/>